<dbReference type="PROSITE" id="PS51707">
    <property type="entry name" value="CYTH"/>
    <property type="match status" value="1"/>
</dbReference>
<dbReference type="RefSeq" id="WP_218286666.1">
    <property type="nucleotide sequence ID" value="NZ_CP076448.1"/>
</dbReference>
<reference evidence="2" key="1">
    <citation type="submission" date="2021-06" db="EMBL/GenBank/DDBJ databases">
        <title>Elioraea tepida, sp. nov., a moderately thermophilic aerobic anoxygenic phototrophic bacterium isolated from an alkaline siliceous hot spring mat community in Yellowstone National Park, WY, USA.</title>
        <authorList>
            <person name="Saini M.K."/>
            <person name="Yoshida S."/>
            <person name="Sebastian A."/>
            <person name="Hirose S."/>
            <person name="Hara E."/>
            <person name="Tamaki H."/>
            <person name="Soulier N.T."/>
            <person name="Albert I."/>
            <person name="Hanada S."/>
            <person name="Bryant D.A."/>
            <person name="Tank M."/>
        </authorList>
    </citation>
    <scope>NUCLEOTIDE SEQUENCE</scope>
    <source>
        <strain evidence="2">MS-P2</strain>
    </source>
</reference>
<sequence length="229" mass="24536">MPRDGIEREFKAMLADAAERDRLLGLIGGHARVLEQRNLLFDTPTRRLAAAGLSLRLRQEGGRWILTAKGDPGTRRGDLAPLLFARAEAERSLRPPVALHLASGTVDPLPLLRLAEPAAMALALAEAIEAAAAGAPLGIVGEFRNERTLCEAALPCGTPVSVALDRSEMPDGTIEHELEVEIARGSITPAAAWLEALMHRAGIPLRPAASKRQRFARALARRAHQDLGG</sequence>
<dbReference type="SMART" id="SM01118">
    <property type="entry name" value="CYTH"/>
    <property type="match status" value="1"/>
</dbReference>
<dbReference type="Proteomes" id="UP000694001">
    <property type="component" value="Chromosome"/>
</dbReference>
<feature type="domain" description="CYTH" evidence="1">
    <location>
        <begin position="5"/>
        <end position="221"/>
    </location>
</feature>
<dbReference type="AlphaFoldDB" id="A0A975U3D1"/>
<dbReference type="InterPro" id="IPR023577">
    <property type="entry name" value="CYTH_domain"/>
</dbReference>
<evidence type="ECO:0000313" key="2">
    <source>
        <dbReference type="EMBL" id="QXM25610.1"/>
    </source>
</evidence>
<protein>
    <submittedName>
        <fullName evidence="2">CYTH domain-containing protein</fullName>
    </submittedName>
</protein>
<dbReference type="Pfam" id="PF01928">
    <property type="entry name" value="CYTH"/>
    <property type="match status" value="1"/>
</dbReference>
<accession>A0A975U3D1</accession>
<gene>
    <name evidence="2" type="ORF">KO353_05215</name>
</gene>
<keyword evidence="3" id="KW-1185">Reference proteome</keyword>
<dbReference type="KEGG" id="elio:KO353_05215"/>
<organism evidence="2 3">
    <name type="scientific">Elioraea tepida</name>
    <dbReference type="NCBI Taxonomy" id="2843330"/>
    <lineage>
        <taxon>Bacteria</taxon>
        <taxon>Pseudomonadati</taxon>
        <taxon>Pseudomonadota</taxon>
        <taxon>Alphaproteobacteria</taxon>
        <taxon>Acetobacterales</taxon>
        <taxon>Elioraeaceae</taxon>
        <taxon>Elioraea</taxon>
    </lineage>
</organism>
<dbReference type="EMBL" id="CP076448">
    <property type="protein sequence ID" value="QXM25610.1"/>
    <property type="molecule type" value="Genomic_DNA"/>
</dbReference>
<proteinExistence type="predicted"/>
<evidence type="ECO:0000259" key="1">
    <source>
        <dbReference type="PROSITE" id="PS51707"/>
    </source>
</evidence>
<evidence type="ECO:0000313" key="3">
    <source>
        <dbReference type="Proteomes" id="UP000694001"/>
    </source>
</evidence>
<name>A0A975U3D1_9PROT</name>